<accession>A0A0A8ZLQ8</accession>
<protein>
    <submittedName>
        <fullName evidence="1">Uncharacterized protein</fullName>
    </submittedName>
</protein>
<name>A0A0A8ZLQ8_ARUDO</name>
<proteinExistence type="predicted"/>
<reference evidence="1" key="1">
    <citation type="submission" date="2014-09" db="EMBL/GenBank/DDBJ databases">
        <authorList>
            <person name="Magalhaes I.L.F."/>
            <person name="Oliveira U."/>
            <person name="Santos F.R."/>
            <person name="Vidigal T.H.D.A."/>
            <person name="Brescovit A.D."/>
            <person name="Santos A.J."/>
        </authorList>
    </citation>
    <scope>NUCLEOTIDE SEQUENCE</scope>
    <source>
        <tissue evidence="1">Shoot tissue taken approximately 20 cm above the soil surface</tissue>
    </source>
</reference>
<dbReference type="AlphaFoldDB" id="A0A0A8ZLQ8"/>
<dbReference type="EMBL" id="GBRH01258154">
    <property type="protein sequence ID" value="JAD39741.1"/>
    <property type="molecule type" value="Transcribed_RNA"/>
</dbReference>
<sequence length="63" mass="7329">MLCMSFHLQFSLVRSQFSKCYTHFVASTELDSIVIKLSWKAIMHIAETNITTCKVIPLEYILF</sequence>
<evidence type="ECO:0000313" key="1">
    <source>
        <dbReference type="EMBL" id="JAD39741.1"/>
    </source>
</evidence>
<reference evidence="1" key="2">
    <citation type="journal article" date="2015" name="Data Brief">
        <title>Shoot transcriptome of the giant reed, Arundo donax.</title>
        <authorList>
            <person name="Barrero R.A."/>
            <person name="Guerrero F.D."/>
            <person name="Moolhuijzen P."/>
            <person name="Goolsby J.A."/>
            <person name="Tidwell J."/>
            <person name="Bellgard S.E."/>
            <person name="Bellgard M.I."/>
        </authorList>
    </citation>
    <scope>NUCLEOTIDE SEQUENCE</scope>
    <source>
        <tissue evidence="1">Shoot tissue taken approximately 20 cm above the soil surface</tissue>
    </source>
</reference>
<organism evidence="1">
    <name type="scientific">Arundo donax</name>
    <name type="common">Giant reed</name>
    <name type="synonym">Donax arundinaceus</name>
    <dbReference type="NCBI Taxonomy" id="35708"/>
    <lineage>
        <taxon>Eukaryota</taxon>
        <taxon>Viridiplantae</taxon>
        <taxon>Streptophyta</taxon>
        <taxon>Embryophyta</taxon>
        <taxon>Tracheophyta</taxon>
        <taxon>Spermatophyta</taxon>
        <taxon>Magnoliopsida</taxon>
        <taxon>Liliopsida</taxon>
        <taxon>Poales</taxon>
        <taxon>Poaceae</taxon>
        <taxon>PACMAD clade</taxon>
        <taxon>Arundinoideae</taxon>
        <taxon>Arundineae</taxon>
        <taxon>Arundo</taxon>
    </lineage>
</organism>